<name>A0A4S5BQ08_9BURK</name>
<dbReference type="Gene3D" id="1.10.3470.10">
    <property type="entry name" value="ABC transporter involved in vitamin B12 uptake, BtuC"/>
    <property type="match status" value="1"/>
</dbReference>
<dbReference type="AlphaFoldDB" id="A0A4S5BQ08"/>
<evidence type="ECO:0000256" key="2">
    <source>
        <dbReference type="ARBA" id="ARBA00007935"/>
    </source>
</evidence>
<dbReference type="EMBL" id="SSWX01000012">
    <property type="protein sequence ID" value="THJ33031.1"/>
    <property type="molecule type" value="Genomic_DNA"/>
</dbReference>
<dbReference type="InterPro" id="IPR037294">
    <property type="entry name" value="ABC_BtuC-like"/>
</dbReference>
<keyword evidence="4" id="KW-1003">Cell membrane</keyword>
<dbReference type="Proteomes" id="UP000306236">
    <property type="component" value="Unassembled WGS sequence"/>
</dbReference>
<dbReference type="GO" id="GO:0005886">
    <property type="term" value="C:plasma membrane"/>
    <property type="evidence" value="ECO:0007669"/>
    <property type="project" value="UniProtKB-SubCell"/>
</dbReference>
<evidence type="ECO:0000256" key="6">
    <source>
        <dbReference type="ARBA" id="ARBA00022989"/>
    </source>
</evidence>
<dbReference type="CDD" id="cd06550">
    <property type="entry name" value="TM_ABC_iron-siderophores_like"/>
    <property type="match status" value="1"/>
</dbReference>
<feature type="transmembrane region" description="Helical" evidence="8">
    <location>
        <begin position="202"/>
        <end position="225"/>
    </location>
</feature>
<keyword evidence="6 8" id="KW-1133">Transmembrane helix</keyword>
<comment type="subcellular location">
    <subcellularLocation>
        <location evidence="1">Cell membrane</location>
        <topology evidence="1">Multi-pass membrane protein</topology>
    </subcellularLocation>
</comment>
<evidence type="ECO:0000256" key="7">
    <source>
        <dbReference type="ARBA" id="ARBA00023136"/>
    </source>
</evidence>
<feature type="transmembrane region" description="Helical" evidence="8">
    <location>
        <begin position="251"/>
        <end position="281"/>
    </location>
</feature>
<accession>A0A4S5BQ08</accession>
<dbReference type="Pfam" id="PF01032">
    <property type="entry name" value="FecCD"/>
    <property type="match status" value="1"/>
</dbReference>
<evidence type="ECO:0000313" key="10">
    <source>
        <dbReference type="Proteomes" id="UP000306236"/>
    </source>
</evidence>
<gene>
    <name evidence="9" type="ORF">E8K88_10580</name>
</gene>
<reference evidence="9 10" key="1">
    <citation type="submission" date="2019-04" db="EMBL/GenBank/DDBJ databases">
        <title>Lampropedia sp YIM MLB12 draf genome.</title>
        <authorList>
            <person name="Wang Y.-X."/>
        </authorList>
    </citation>
    <scope>NUCLEOTIDE SEQUENCE [LARGE SCALE GENOMIC DNA]</scope>
    <source>
        <strain evidence="9 10">YIM MLB12</strain>
    </source>
</reference>
<keyword evidence="3" id="KW-0813">Transport</keyword>
<feature type="transmembrane region" description="Helical" evidence="8">
    <location>
        <begin position="101"/>
        <end position="120"/>
    </location>
</feature>
<feature type="transmembrane region" description="Helical" evidence="8">
    <location>
        <begin position="321"/>
        <end position="339"/>
    </location>
</feature>
<comment type="caution">
    <text evidence="9">The sequence shown here is derived from an EMBL/GenBank/DDBJ whole genome shotgun (WGS) entry which is preliminary data.</text>
</comment>
<dbReference type="PANTHER" id="PTHR30472">
    <property type="entry name" value="FERRIC ENTEROBACTIN TRANSPORT SYSTEM PERMEASE PROTEIN"/>
    <property type="match status" value="1"/>
</dbReference>
<proteinExistence type="inferred from homology"/>
<sequence>MMRQPARQTMHQPVHMLQHTKSWRLLLMLLLLCAALVVLGMGIGSEGFEAVWTMQHDPVTRQIVWDIRLPRTMGALLAGGLLGLAGCVAQGLFRNPLADPYLLGSSAGASLGVALALMVSGTSISVMSIVGYLGMTGAAFVGSILAVLLTLTLAQGVSGGLRLLLAGVIVGVVLGACKDVVELMRPDIMQSMQSYTLGTTAAIGWQSCGIMAVALALCLLAAWSLSRVLDGLALGEATARSLGLPLGLMQAALIAVLALATAAAVAQTGLLAFIGLAAPHLVRANVKVRHNRLLLLSTLMGAVLLASADLLARWVIAPQELPVGVLTALLGGGYLLRLMHRQKSLGGLGADGK</sequence>
<keyword evidence="10" id="KW-1185">Reference proteome</keyword>
<keyword evidence="5 8" id="KW-0812">Transmembrane</keyword>
<dbReference type="PANTHER" id="PTHR30472:SF25">
    <property type="entry name" value="ABC TRANSPORTER PERMEASE PROTEIN MJ0876-RELATED"/>
    <property type="match status" value="1"/>
</dbReference>
<evidence type="ECO:0000256" key="1">
    <source>
        <dbReference type="ARBA" id="ARBA00004651"/>
    </source>
</evidence>
<dbReference type="SUPFAM" id="SSF81345">
    <property type="entry name" value="ABC transporter involved in vitamin B12 uptake, BtuC"/>
    <property type="match status" value="1"/>
</dbReference>
<keyword evidence="7 8" id="KW-0472">Membrane</keyword>
<evidence type="ECO:0000256" key="4">
    <source>
        <dbReference type="ARBA" id="ARBA00022475"/>
    </source>
</evidence>
<dbReference type="GO" id="GO:0022857">
    <property type="term" value="F:transmembrane transporter activity"/>
    <property type="evidence" value="ECO:0007669"/>
    <property type="project" value="InterPro"/>
</dbReference>
<evidence type="ECO:0000256" key="8">
    <source>
        <dbReference type="SAM" id="Phobius"/>
    </source>
</evidence>
<protein>
    <submittedName>
        <fullName evidence="9">Iron ABC transporter permease</fullName>
    </submittedName>
</protein>
<evidence type="ECO:0000256" key="3">
    <source>
        <dbReference type="ARBA" id="ARBA00022448"/>
    </source>
</evidence>
<dbReference type="GO" id="GO:0033214">
    <property type="term" value="P:siderophore-iron import into cell"/>
    <property type="evidence" value="ECO:0007669"/>
    <property type="project" value="TreeGrafter"/>
</dbReference>
<feature type="transmembrane region" description="Helical" evidence="8">
    <location>
        <begin position="293"/>
        <end position="315"/>
    </location>
</feature>
<comment type="similarity">
    <text evidence="2">Belongs to the binding-protein-dependent transport system permease family. FecCD subfamily.</text>
</comment>
<organism evidence="9 10">
    <name type="scientific">Lampropedia aestuarii</name>
    <dbReference type="NCBI Taxonomy" id="2562762"/>
    <lineage>
        <taxon>Bacteria</taxon>
        <taxon>Pseudomonadati</taxon>
        <taxon>Pseudomonadota</taxon>
        <taxon>Betaproteobacteria</taxon>
        <taxon>Burkholderiales</taxon>
        <taxon>Comamonadaceae</taxon>
        <taxon>Lampropedia</taxon>
    </lineage>
</organism>
<dbReference type="InterPro" id="IPR000522">
    <property type="entry name" value="ABC_transptr_permease_BtuC"/>
</dbReference>
<feature type="transmembrane region" description="Helical" evidence="8">
    <location>
        <begin position="160"/>
        <end position="181"/>
    </location>
</feature>
<evidence type="ECO:0000313" key="9">
    <source>
        <dbReference type="EMBL" id="THJ33031.1"/>
    </source>
</evidence>
<dbReference type="OrthoDB" id="9782305at2"/>
<evidence type="ECO:0000256" key="5">
    <source>
        <dbReference type="ARBA" id="ARBA00022692"/>
    </source>
</evidence>
<feature type="transmembrane region" description="Helical" evidence="8">
    <location>
        <begin position="132"/>
        <end position="154"/>
    </location>
</feature>